<dbReference type="InterPro" id="IPR011050">
    <property type="entry name" value="Pectin_lyase_fold/virulence"/>
</dbReference>
<dbReference type="Pfam" id="PF00295">
    <property type="entry name" value="Glyco_hydro_28"/>
    <property type="match status" value="1"/>
</dbReference>
<dbReference type="InterPro" id="IPR012334">
    <property type="entry name" value="Pectin_lyas_fold"/>
</dbReference>
<evidence type="ECO:0000313" key="11">
    <source>
        <dbReference type="EMBL" id="KAL0921420.1"/>
    </source>
</evidence>
<sequence length="1049" mass="116915">MEVVYMVRHIEAEYDDGEDDGDWQPHPQREYQHQHEAGSIAGGGDRSPRGHEMEVEENPFDDENATLADIRRQMRRQMRAKDREISQLNEKMTEMMAQMTVMMQMMQRTVAASAMPNPPADLPNLRMPQVSGVRGTPEGGHEGGGERPRQTMGTGDRTFPSLKDKMNKEYSFKRESVAKLFRQAVKAGLELPECKRPEESKQTGDPNYCPYHRVVSHPIEDYYIFKDLLERKYQKGELTLSDNVLSHPRKESTRVVTSSSVPLDDERKDDKKPIQEKQWETAVSKKTAKMLKQLEGVPGVKWKSPTEPVLNLKGLPKVQASTSKQHLSQASSSKPEKPKFFKKKTKVKKPKEKKTVTQKVLDSLDEYYQTVRQPIKLADFMYGLKIGEIEEDGDANPLPTEVCRVISVVPSMPVNEEYVNREASEACIMVLPMDCSSEEDLYFPEEDESDPNIASQMEHVNLGGDSESADESPDATMADSEENILSNESEPEVTAQVQLRIYEDAQYFIPKKLKSSSSLEAKASNSKAAKRPIQEDEKKPVGRKKALPTLPKPITIPKERKHVPHLGSDTDEDAVTPTKSQRVSRSMTKGRREVEYAHDDYDYNSIYTNTVHNVFSRRIIVLWMVISGSQVSLAGTHNSSGPSPAPYHGFFKPNGIIFSILDFGAKGGGVLDDSKALLAAWKAACIVPEATIEIPAMFNFLIKPVTLQGPCKSDLVLKIDGTLLAPTSTAWSTSARYQWLNLKWLSSFTILGSGSLNGQGSSWWSLSEKTLKETDHSISNMRPTILRFYQSCDVVVRDIQIINSPLCHLKFDNSRRVKVMNITISTPQASPNTDGIHLQNTTDVEIKHSNIGCGDDCVSIQTGCSNIHLHHLQCSPSHGISIGGLGKGNSLACVSNVYANSINIQNALSGVRIKTWQGGFGSVKNVTFSKIQVSDVQIPIVIDQYYCNKKSCKNKTDAVAISGILYEGVVGNYTYQPMRLACSDNVPCTGVNLIDIQLSPAKVESDHRQALCWNSYGKALAPLKPSSIKCLQKNDRQLSPFTKPHIYIC</sequence>
<keyword evidence="5 8" id="KW-0378">Hydrolase</keyword>
<dbReference type="AlphaFoldDB" id="A0ABD0V8T1"/>
<feature type="coiled-coil region" evidence="9">
    <location>
        <begin position="71"/>
        <end position="98"/>
    </location>
</feature>
<feature type="compositionally biased region" description="Polar residues" evidence="10">
    <location>
        <begin position="577"/>
        <end position="587"/>
    </location>
</feature>
<evidence type="ECO:0000256" key="2">
    <source>
        <dbReference type="ARBA" id="ARBA00008834"/>
    </source>
</evidence>
<dbReference type="GO" id="GO:0016798">
    <property type="term" value="F:hydrolase activity, acting on glycosyl bonds"/>
    <property type="evidence" value="ECO:0007669"/>
    <property type="project" value="UniProtKB-KW"/>
</dbReference>
<evidence type="ECO:0000256" key="10">
    <source>
        <dbReference type="SAM" id="MobiDB-lite"/>
    </source>
</evidence>
<feature type="region of interest" description="Disordered" evidence="10">
    <location>
        <begin position="15"/>
        <end position="57"/>
    </location>
</feature>
<feature type="region of interest" description="Disordered" evidence="10">
    <location>
        <begin position="131"/>
        <end position="162"/>
    </location>
</feature>
<evidence type="ECO:0000256" key="9">
    <source>
        <dbReference type="SAM" id="Coils"/>
    </source>
</evidence>
<accession>A0ABD0V8T1</accession>
<evidence type="ECO:0000313" key="12">
    <source>
        <dbReference type="Proteomes" id="UP001552299"/>
    </source>
</evidence>
<feature type="region of interest" description="Disordered" evidence="10">
    <location>
        <begin position="320"/>
        <end position="348"/>
    </location>
</feature>
<protein>
    <recommendedName>
        <fullName evidence="13">Polygalacturonase</fullName>
    </recommendedName>
</protein>
<comment type="subcellular location">
    <subcellularLocation>
        <location evidence="1">Secreted</location>
        <location evidence="1">Cell wall</location>
    </subcellularLocation>
</comment>
<proteinExistence type="inferred from homology"/>
<dbReference type="Proteomes" id="UP001552299">
    <property type="component" value="Unassembled WGS sequence"/>
</dbReference>
<dbReference type="Gene3D" id="2.160.20.10">
    <property type="entry name" value="Single-stranded right-handed beta-helix, Pectin lyase-like"/>
    <property type="match status" value="1"/>
</dbReference>
<evidence type="ECO:0000256" key="1">
    <source>
        <dbReference type="ARBA" id="ARBA00004191"/>
    </source>
</evidence>
<evidence type="ECO:0000256" key="3">
    <source>
        <dbReference type="ARBA" id="ARBA00022512"/>
    </source>
</evidence>
<feature type="region of interest" description="Disordered" evidence="10">
    <location>
        <begin position="247"/>
        <end position="276"/>
    </location>
</feature>
<keyword evidence="12" id="KW-1185">Reference proteome</keyword>
<feature type="compositionally biased region" description="Basic and acidic residues" evidence="10">
    <location>
        <begin position="264"/>
        <end position="276"/>
    </location>
</feature>
<comment type="caution">
    <text evidence="11">The sequence shown here is derived from an EMBL/GenBank/DDBJ whole genome shotgun (WGS) entry which is preliminary data.</text>
</comment>
<keyword evidence="9" id="KW-0175">Coiled coil</keyword>
<evidence type="ECO:0000256" key="8">
    <source>
        <dbReference type="RuleBase" id="RU361169"/>
    </source>
</evidence>
<feature type="compositionally biased region" description="Polar residues" evidence="10">
    <location>
        <begin position="320"/>
        <end position="333"/>
    </location>
</feature>
<dbReference type="PANTHER" id="PTHR31375">
    <property type="match status" value="1"/>
</dbReference>
<evidence type="ECO:0000256" key="7">
    <source>
        <dbReference type="ARBA" id="ARBA00023316"/>
    </source>
</evidence>
<comment type="similarity">
    <text evidence="2 8">Belongs to the glycosyl hydrolase 28 family.</text>
</comment>
<dbReference type="InterPro" id="IPR000743">
    <property type="entry name" value="Glyco_hydro_28"/>
</dbReference>
<dbReference type="GO" id="GO:0071555">
    <property type="term" value="P:cell wall organization"/>
    <property type="evidence" value="ECO:0007669"/>
    <property type="project" value="UniProtKB-KW"/>
</dbReference>
<feature type="compositionally biased region" description="Basic and acidic residues" evidence="10">
    <location>
        <begin position="27"/>
        <end position="36"/>
    </location>
</feature>
<gene>
    <name evidence="11" type="ORF">M5K25_008487</name>
</gene>
<keyword evidence="7" id="KW-0961">Cell wall biogenesis/degradation</keyword>
<dbReference type="SUPFAM" id="SSF51126">
    <property type="entry name" value="Pectin lyase-like"/>
    <property type="match status" value="1"/>
</dbReference>
<reference evidence="11 12" key="1">
    <citation type="journal article" date="2024" name="Plant Biotechnol. J.">
        <title>Dendrobium thyrsiflorum genome and its molecular insights into genes involved in important horticultural traits.</title>
        <authorList>
            <person name="Chen B."/>
            <person name="Wang J.Y."/>
            <person name="Zheng P.J."/>
            <person name="Li K.L."/>
            <person name="Liang Y.M."/>
            <person name="Chen X.F."/>
            <person name="Zhang C."/>
            <person name="Zhao X."/>
            <person name="He X."/>
            <person name="Zhang G.Q."/>
            <person name="Liu Z.J."/>
            <person name="Xu Q."/>
        </authorList>
    </citation>
    <scope>NUCLEOTIDE SEQUENCE [LARGE SCALE GENOMIC DNA]</scope>
    <source>
        <strain evidence="11">GZMU011</strain>
    </source>
</reference>
<evidence type="ECO:0008006" key="13">
    <source>
        <dbReference type="Google" id="ProtNLM"/>
    </source>
</evidence>
<keyword evidence="4" id="KW-0964">Secreted</keyword>
<evidence type="ECO:0000256" key="6">
    <source>
        <dbReference type="ARBA" id="ARBA00023295"/>
    </source>
</evidence>
<evidence type="ECO:0000256" key="4">
    <source>
        <dbReference type="ARBA" id="ARBA00022525"/>
    </source>
</evidence>
<feature type="compositionally biased region" description="Low complexity" evidence="10">
    <location>
        <begin position="518"/>
        <end position="527"/>
    </location>
</feature>
<name>A0ABD0V8T1_DENTH</name>
<keyword evidence="6 8" id="KW-0326">Glycosidase</keyword>
<organism evidence="11 12">
    <name type="scientific">Dendrobium thyrsiflorum</name>
    <name type="common">Pinecone-like raceme dendrobium</name>
    <name type="synonym">Orchid</name>
    <dbReference type="NCBI Taxonomy" id="117978"/>
    <lineage>
        <taxon>Eukaryota</taxon>
        <taxon>Viridiplantae</taxon>
        <taxon>Streptophyta</taxon>
        <taxon>Embryophyta</taxon>
        <taxon>Tracheophyta</taxon>
        <taxon>Spermatophyta</taxon>
        <taxon>Magnoliopsida</taxon>
        <taxon>Liliopsida</taxon>
        <taxon>Asparagales</taxon>
        <taxon>Orchidaceae</taxon>
        <taxon>Epidendroideae</taxon>
        <taxon>Malaxideae</taxon>
        <taxon>Dendrobiinae</taxon>
        <taxon>Dendrobium</taxon>
    </lineage>
</organism>
<evidence type="ECO:0000256" key="5">
    <source>
        <dbReference type="ARBA" id="ARBA00022801"/>
    </source>
</evidence>
<dbReference type="EMBL" id="JANQDX010000007">
    <property type="protein sequence ID" value="KAL0921420.1"/>
    <property type="molecule type" value="Genomic_DNA"/>
</dbReference>
<feature type="compositionally biased region" description="Basic and acidic residues" evidence="10">
    <location>
        <begin position="139"/>
        <end position="149"/>
    </location>
</feature>
<feature type="region of interest" description="Disordered" evidence="10">
    <location>
        <begin position="518"/>
        <end position="590"/>
    </location>
</feature>
<keyword evidence="3" id="KW-0134">Cell wall</keyword>
<feature type="region of interest" description="Disordered" evidence="10">
    <location>
        <begin position="462"/>
        <end position="481"/>
    </location>
</feature>